<organism evidence="1">
    <name type="scientific">marine sediment metagenome</name>
    <dbReference type="NCBI Taxonomy" id="412755"/>
    <lineage>
        <taxon>unclassified sequences</taxon>
        <taxon>metagenomes</taxon>
        <taxon>ecological metagenomes</taxon>
    </lineage>
</organism>
<protein>
    <submittedName>
        <fullName evidence="1">Uncharacterized protein</fullName>
    </submittedName>
</protein>
<sequence length="61" mass="6786">MSSCEKCWSESGIHGSYFELIKRIPACTPEEQAGHKAGICSKCTRKTIHQYTGECMACKET</sequence>
<dbReference type="EMBL" id="LAZR01059868">
    <property type="protein sequence ID" value="KKK66884.1"/>
    <property type="molecule type" value="Genomic_DNA"/>
</dbReference>
<dbReference type="AlphaFoldDB" id="A0A0F8ZKH1"/>
<accession>A0A0F8ZKH1</accession>
<name>A0A0F8ZKH1_9ZZZZ</name>
<proteinExistence type="predicted"/>
<comment type="caution">
    <text evidence="1">The sequence shown here is derived from an EMBL/GenBank/DDBJ whole genome shotgun (WGS) entry which is preliminary data.</text>
</comment>
<gene>
    <name evidence="1" type="ORF">LCGC14_2959620</name>
</gene>
<reference evidence="1" key="1">
    <citation type="journal article" date="2015" name="Nature">
        <title>Complex archaea that bridge the gap between prokaryotes and eukaryotes.</title>
        <authorList>
            <person name="Spang A."/>
            <person name="Saw J.H."/>
            <person name="Jorgensen S.L."/>
            <person name="Zaremba-Niedzwiedzka K."/>
            <person name="Martijn J."/>
            <person name="Lind A.E."/>
            <person name="van Eijk R."/>
            <person name="Schleper C."/>
            <person name="Guy L."/>
            <person name="Ettema T.J."/>
        </authorList>
    </citation>
    <scope>NUCLEOTIDE SEQUENCE</scope>
</reference>
<evidence type="ECO:0000313" key="1">
    <source>
        <dbReference type="EMBL" id="KKK66884.1"/>
    </source>
</evidence>